<dbReference type="AlphaFoldDB" id="A0A8T1R6D5"/>
<dbReference type="GO" id="GO:0005634">
    <property type="term" value="C:nucleus"/>
    <property type="evidence" value="ECO:0007669"/>
    <property type="project" value="TreeGrafter"/>
</dbReference>
<dbReference type="Proteomes" id="UP000811609">
    <property type="component" value="Chromosome 3"/>
</dbReference>
<sequence length="638" mass="71460">MNRSEASSIPFKSKKPLLQSKSPNTNQLSSKTPEKPTQLPRRSSRNRGVALSINEVRRVAESLHDTDPPDLSGLQPKSARRQIESWPAESPTRKPKKSSGGPFKLPEKFEILAEFFDSLDSSIRLLRLKGSATNFTNICPKIECLTDRRFSYSHLAQLKFILRDAFEIKRVLVFDERTSCMKPDLHISINIDAIEDNAKLKSDSRNMYLRKVFRARLADFSKSHPEVDEIPEEILPEPFNRTKTEIHSNMREVPTSSFPIRTSIDVLTAQQPAVSKTCIRGDEISGVEQDVNSNIKETPNLALSVDTSVEALRKQQTAVASHLPQSFRKSFSRKVTCNEAENTSPNLLKTSFQPSVLPVPELLLYRSSTKEETAGAGPSLEKLSIDPASNGKNVAFCAASAHFIPSCPPATPSKLLDAMNNGNGSPTEISNIDSTPAKLAFTPVRLMNVTPTLQPPKRRCMSPEDDCTSSPQKLVRRLPRSRSLKFDTPEKNENSEDKIDDVGGVSVDSDIFDILPENLLQSIREKERITMEEQNPAISLAKRRRKMIASLPKLFNMIHFLFQSTKQSVITKEELIHKIITSHCDIVDRREVEEKLSLLLELVPEWISEKLASGGDLLFCINKGSSPELIRARLEESK</sequence>
<dbReference type="GO" id="GO:0000076">
    <property type="term" value="P:DNA replication checkpoint signaling"/>
    <property type="evidence" value="ECO:0007669"/>
    <property type="project" value="TreeGrafter"/>
</dbReference>
<dbReference type="EMBL" id="CM031827">
    <property type="protein sequence ID" value="KAG6724273.1"/>
    <property type="molecule type" value="Genomic_DNA"/>
</dbReference>
<protein>
    <recommendedName>
        <fullName evidence="2">CDT1 Geminin-binding domain-containing protein</fullName>
    </recommendedName>
</protein>
<reference evidence="3" key="1">
    <citation type="submission" date="2020-12" db="EMBL/GenBank/DDBJ databases">
        <title>WGS assembly of Carya illinoinensis cv. Pawnee.</title>
        <authorList>
            <person name="Platts A."/>
            <person name="Shu S."/>
            <person name="Wright S."/>
            <person name="Barry K."/>
            <person name="Edger P."/>
            <person name="Pires J.C."/>
            <person name="Schmutz J."/>
        </authorList>
    </citation>
    <scope>NUCLEOTIDE SEQUENCE</scope>
    <source>
        <tissue evidence="3">Leaf</tissue>
    </source>
</reference>
<feature type="region of interest" description="Disordered" evidence="1">
    <location>
        <begin position="1"/>
        <end position="102"/>
    </location>
</feature>
<dbReference type="GO" id="GO:0070182">
    <property type="term" value="F:DNA polymerase binding"/>
    <property type="evidence" value="ECO:0007669"/>
    <property type="project" value="TreeGrafter"/>
</dbReference>
<reference evidence="4" key="2">
    <citation type="submission" date="2021-01" db="EMBL/GenBank/DDBJ databases">
        <authorList>
            <person name="Lovell J.T."/>
            <person name="Bentley N."/>
            <person name="Bhattarai G."/>
            <person name="Jenkins J.W."/>
            <person name="Sreedasyam A."/>
            <person name="Alarcon Y."/>
            <person name="Bock C."/>
            <person name="Boston L."/>
            <person name="Carlson J."/>
            <person name="Cervantes K."/>
            <person name="Clermont K."/>
            <person name="Krom N."/>
            <person name="Kubenka K."/>
            <person name="Mamidi S."/>
            <person name="Mattison C."/>
            <person name="Monteros M."/>
            <person name="Pisani C."/>
            <person name="Plott C."/>
            <person name="Rajasekar S."/>
            <person name="Rhein H.S."/>
            <person name="Rohla C."/>
            <person name="Song M."/>
            <person name="Hilaire R.S."/>
            <person name="Shu S."/>
            <person name="Wells L."/>
            <person name="Wang X."/>
            <person name="Webber J."/>
            <person name="Heerema R.J."/>
            <person name="Klein P."/>
            <person name="Conner P."/>
            <person name="Grauke L."/>
            <person name="Grimwood J."/>
            <person name="Schmutz J."/>
            <person name="Randall J.J."/>
        </authorList>
    </citation>
    <scope>NUCLEOTIDE SEQUENCE</scope>
    <source>
        <tissue evidence="4">Leaf</tissue>
    </source>
</reference>
<dbReference type="CDD" id="cd08767">
    <property type="entry name" value="Cdt1_c"/>
    <property type="match status" value="1"/>
</dbReference>
<evidence type="ECO:0000259" key="2">
    <source>
        <dbReference type="SMART" id="SM01075"/>
    </source>
</evidence>
<accession>A0A8T1R6D5</accession>
<dbReference type="Pfam" id="PF08839">
    <property type="entry name" value="CDT1"/>
    <property type="match status" value="1"/>
</dbReference>
<dbReference type="InterPro" id="IPR045173">
    <property type="entry name" value="Cdt1"/>
</dbReference>
<evidence type="ECO:0000256" key="1">
    <source>
        <dbReference type="SAM" id="MobiDB-lite"/>
    </source>
</evidence>
<organism evidence="3 5">
    <name type="scientific">Carya illinoinensis</name>
    <name type="common">Pecan</name>
    <dbReference type="NCBI Taxonomy" id="32201"/>
    <lineage>
        <taxon>Eukaryota</taxon>
        <taxon>Viridiplantae</taxon>
        <taxon>Streptophyta</taxon>
        <taxon>Embryophyta</taxon>
        <taxon>Tracheophyta</taxon>
        <taxon>Spermatophyta</taxon>
        <taxon>Magnoliopsida</taxon>
        <taxon>eudicotyledons</taxon>
        <taxon>Gunneridae</taxon>
        <taxon>Pentapetalae</taxon>
        <taxon>rosids</taxon>
        <taxon>fabids</taxon>
        <taxon>Fagales</taxon>
        <taxon>Juglandaceae</taxon>
        <taxon>Carya</taxon>
    </lineage>
</organism>
<dbReference type="InterPro" id="IPR014939">
    <property type="entry name" value="CDT1_Gemini-bd-like"/>
</dbReference>
<feature type="compositionally biased region" description="Basic and acidic residues" evidence="1">
    <location>
        <begin position="55"/>
        <end position="67"/>
    </location>
</feature>
<dbReference type="GO" id="GO:0071163">
    <property type="term" value="P:DNA replication preinitiation complex assembly"/>
    <property type="evidence" value="ECO:0007669"/>
    <property type="project" value="InterPro"/>
</dbReference>
<comment type="caution">
    <text evidence="3">The sequence shown here is derived from an EMBL/GenBank/DDBJ whole genome shotgun (WGS) entry which is preliminary data.</text>
</comment>
<dbReference type="GO" id="GO:0000278">
    <property type="term" value="P:mitotic cell cycle"/>
    <property type="evidence" value="ECO:0007669"/>
    <property type="project" value="TreeGrafter"/>
</dbReference>
<dbReference type="GO" id="GO:0030174">
    <property type="term" value="P:regulation of DNA-templated DNA replication initiation"/>
    <property type="evidence" value="ECO:0007669"/>
    <property type="project" value="InterPro"/>
</dbReference>
<dbReference type="Proteomes" id="UP000811246">
    <property type="component" value="Chromosome 3"/>
</dbReference>
<feature type="domain" description="CDT1 Geminin-binding" evidence="2">
    <location>
        <begin position="105"/>
        <end position="237"/>
    </location>
</feature>
<dbReference type="InterPro" id="IPR032054">
    <property type="entry name" value="Cdt1_C"/>
</dbReference>
<proteinExistence type="predicted"/>
<feature type="region of interest" description="Disordered" evidence="1">
    <location>
        <begin position="452"/>
        <end position="472"/>
    </location>
</feature>
<evidence type="ECO:0000313" key="5">
    <source>
        <dbReference type="Proteomes" id="UP000811609"/>
    </source>
</evidence>
<dbReference type="CDD" id="cd08674">
    <property type="entry name" value="Cdt1_m"/>
    <property type="match status" value="1"/>
</dbReference>
<evidence type="ECO:0000313" key="3">
    <source>
        <dbReference type="EMBL" id="KAG6662708.1"/>
    </source>
</evidence>
<dbReference type="GO" id="GO:0003677">
    <property type="term" value="F:DNA binding"/>
    <property type="evidence" value="ECO:0007669"/>
    <property type="project" value="InterPro"/>
</dbReference>
<dbReference type="PANTHER" id="PTHR28637:SF1">
    <property type="entry name" value="DNA REPLICATION FACTOR CDT1"/>
    <property type="match status" value="1"/>
</dbReference>
<name>A0A8T1R6D5_CARIL</name>
<dbReference type="SMART" id="SM01075">
    <property type="entry name" value="CDT1"/>
    <property type="match status" value="1"/>
</dbReference>
<gene>
    <name evidence="3" type="ORF">CIPAW_03G262500</name>
    <name evidence="4" type="ORF">I3842_03G252000</name>
</gene>
<dbReference type="FunFam" id="1.10.10.1420:FF:000003">
    <property type="entry name" value="CDT1-like protein a chloroplastic"/>
    <property type="match status" value="1"/>
</dbReference>
<keyword evidence="5" id="KW-1185">Reference proteome</keyword>
<dbReference type="EMBL" id="CM031811">
    <property type="protein sequence ID" value="KAG6662708.1"/>
    <property type="molecule type" value="Genomic_DNA"/>
</dbReference>
<evidence type="ECO:0000313" key="4">
    <source>
        <dbReference type="EMBL" id="KAG6724273.1"/>
    </source>
</evidence>
<dbReference type="Pfam" id="PF16679">
    <property type="entry name" value="CDT1_C"/>
    <property type="match status" value="1"/>
</dbReference>
<dbReference type="PANTHER" id="PTHR28637">
    <property type="entry name" value="DNA REPLICATION FACTOR CDT1"/>
    <property type="match status" value="1"/>
</dbReference>